<dbReference type="GeneID" id="83063407"/>
<evidence type="ECO:0000313" key="2">
    <source>
        <dbReference type="EMBL" id="BAV97024.1"/>
    </source>
</evidence>
<dbReference type="RefSeq" id="WP_096377261.1">
    <property type="nucleotide sequence ID" value="NZ_AP014940.1"/>
</dbReference>
<feature type="transmembrane region" description="Helical" evidence="1">
    <location>
        <begin position="79"/>
        <end position="99"/>
    </location>
</feature>
<evidence type="ECO:0000313" key="3">
    <source>
        <dbReference type="Proteomes" id="UP000218824"/>
    </source>
</evidence>
<feature type="transmembrane region" description="Helical" evidence="1">
    <location>
        <begin position="14"/>
        <end position="35"/>
    </location>
</feature>
<feature type="transmembrane region" description="Helical" evidence="1">
    <location>
        <begin position="47"/>
        <end position="67"/>
    </location>
</feature>
<dbReference type="EMBL" id="AP014940">
    <property type="protein sequence ID" value="BAV97024.1"/>
    <property type="molecule type" value="Genomic_DNA"/>
</dbReference>
<keyword evidence="1" id="KW-0472">Membrane</keyword>
<evidence type="ECO:0008006" key="4">
    <source>
        <dbReference type="Google" id="ProtNLM"/>
    </source>
</evidence>
<organism evidence="2 3">
    <name type="scientific">Lysobacter enzymogenes</name>
    <dbReference type="NCBI Taxonomy" id="69"/>
    <lineage>
        <taxon>Bacteria</taxon>
        <taxon>Pseudomonadati</taxon>
        <taxon>Pseudomonadota</taxon>
        <taxon>Gammaproteobacteria</taxon>
        <taxon>Lysobacterales</taxon>
        <taxon>Lysobacteraceae</taxon>
        <taxon>Lysobacter</taxon>
    </lineage>
</organism>
<keyword evidence="1" id="KW-0812">Transmembrane</keyword>
<dbReference type="KEGG" id="lem:LEN_1537"/>
<dbReference type="AlphaFoldDB" id="A0AAU9AHJ7"/>
<accession>A0AAU9AHJ7</accession>
<proteinExistence type="predicted"/>
<keyword evidence="1" id="KW-1133">Transmembrane helix</keyword>
<name>A0AAU9AHJ7_LYSEN</name>
<reference evidence="2 3" key="1">
    <citation type="journal article" date="2017" name="DNA Res.">
        <title>Complete genome sequence and expression profile of the commercial lytic enzyme producer Lysobacter enzymogenes M497-1.</title>
        <authorList>
            <person name="Takami H."/>
            <person name="Toyoda A."/>
            <person name="Uchiyama I."/>
            <person name="Itoh T."/>
            <person name="Takaki Y."/>
            <person name="Arai W."/>
            <person name="Nishi S."/>
            <person name="Kawai M."/>
            <person name="Shinya K."/>
            <person name="Ikeda H."/>
        </authorList>
    </citation>
    <scope>NUCLEOTIDE SEQUENCE [LARGE SCALE GENOMIC DNA]</scope>
    <source>
        <strain evidence="2 3">M497-1</strain>
    </source>
</reference>
<sequence>MPTWLTRPHRAPPLARWGGVAFMAFMVGGVAGMLCVDGEFNDGFAQVATWLWLPWLLAVTAFVGRYWRWLRERQRRAWRVLGGAVVVYLMGLLMAWPYLSVVNAIGDRGPVHLAGPVLRKQVVSSRRSDAHVLSLRDGASGREVDMVVNPALFGEVAVGDRLACDLRQGWLGFTYRWRFGGSGPACSLATRRG</sequence>
<gene>
    <name evidence="2" type="ORF">LEN_1537</name>
</gene>
<protein>
    <recommendedName>
        <fullName evidence="4">DUF4131 domain-containing protein</fullName>
    </recommendedName>
</protein>
<dbReference type="Proteomes" id="UP000218824">
    <property type="component" value="Chromosome"/>
</dbReference>
<evidence type="ECO:0000256" key="1">
    <source>
        <dbReference type="SAM" id="Phobius"/>
    </source>
</evidence>